<dbReference type="Proteomes" id="UP000639859">
    <property type="component" value="Unassembled WGS sequence"/>
</dbReference>
<dbReference type="EMBL" id="JADWOX010000007">
    <property type="protein sequence ID" value="MBI1684471.1"/>
    <property type="molecule type" value="Genomic_DNA"/>
</dbReference>
<dbReference type="RefSeq" id="WP_198576384.1">
    <property type="nucleotide sequence ID" value="NZ_JADWOX010000007.1"/>
</dbReference>
<accession>A0ABS0SYF8</accession>
<name>A0ABS0SYF8_9CAUL</name>
<comment type="caution">
    <text evidence="1">The sequence shown here is derived from an EMBL/GenBank/DDBJ whole genome shotgun (WGS) entry which is preliminary data.</text>
</comment>
<keyword evidence="2" id="KW-1185">Reference proteome</keyword>
<reference evidence="1 2" key="1">
    <citation type="submission" date="2020-11" db="EMBL/GenBank/DDBJ databases">
        <title>genome sequence of strain KACC 18849.</title>
        <authorList>
            <person name="Gao J."/>
            <person name="Zhang X."/>
        </authorList>
    </citation>
    <scope>NUCLEOTIDE SEQUENCE [LARGE SCALE GENOMIC DNA]</scope>
    <source>
        <strain evidence="1 2">KACC 18849</strain>
    </source>
</reference>
<organism evidence="1 2">
    <name type="scientific">Caulobacter hibisci</name>
    <dbReference type="NCBI Taxonomy" id="2035993"/>
    <lineage>
        <taxon>Bacteria</taxon>
        <taxon>Pseudomonadati</taxon>
        <taxon>Pseudomonadota</taxon>
        <taxon>Alphaproteobacteria</taxon>
        <taxon>Caulobacterales</taxon>
        <taxon>Caulobacteraceae</taxon>
        <taxon>Caulobacter</taxon>
    </lineage>
</organism>
<protein>
    <submittedName>
        <fullName evidence="1">Uncharacterized protein</fullName>
    </submittedName>
</protein>
<evidence type="ECO:0000313" key="2">
    <source>
        <dbReference type="Proteomes" id="UP000639859"/>
    </source>
</evidence>
<evidence type="ECO:0000313" key="1">
    <source>
        <dbReference type="EMBL" id="MBI1684471.1"/>
    </source>
</evidence>
<gene>
    <name evidence="1" type="ORF">I4Q42_12405</name>
</gene>
<sequence length="111" mass="12062">MRGPWPITPNRITLRVCADMDWRVSAHCPGCRYSYELRPETAAGTPAGGRPIYKLLEAGAFTCRTRCGGLAASSVDVSCMDVGILRYVARFRATDLVTGVRSVQVEGPGRD</sequence>
<proteinExistence type="predicted"/>